<organism evidence="2 3">
    <name type="scientific">Coemansia reversa (strain ATCC 12441 / NRRL 1564)</name>
    <dbReference type="NCBI Taxonomy" id="763665"/>
    <lineage>
        <taxon>Eukaryota</taxon>
        <taxon>Fungi</taxon>
        <taxon>Fungi incertae sedis</taxon>
        <taxon>Zoopagomycota</taxon>
        <taxon>Kickxellomycotina</taxon>
        <taxon>Kickxellomycetes</taxon>
        <taxon>Kickxellales</taxon>
        <taxon>Kickxellaceae</taxon>
        <taxon>Coemansia</taxon>
    </lineage>
</organism>
<proteinExistence type="predicted"/>
<evidence type="ECO:0000259" key="1">
    <source>
        <dbReference type="Pfam" id="PF09820"/>
    </source>
</evidence>
<keyword evidence="3" id="KW-1185">Reference proteome</keyword>
<dbReference type="PANTHER" id="PTHR34825">
    <property type="entry name" value="CONSERVED PROTEIN, WITH A WEAK D-GALACTARATE DEHYDRATASE/ALTRONATE HYDROLASE DOMAIN"/>
    <property type="match status" value="1"/>
</dbReference>
<feature type="non-terminal residue" evidence="2">
    <location>
        <position position="1"/>
    </location>
</feature>
<dbReference type="EMBL" id="KZ303523">
    <property type="protein sequence ID" value="PIA14052.1"/>
    <property type="molecule type" value="Genomic_DNA"/>
</dbReference>
<sequence length="559" mass="62495">NTESAGQASELSDPSESIKPVEEVHASAFPLGISYTTPPHNQELAERALSQVQRSPSKITGNKYSIGGDFWDIKGSDAITVDKTLLCKAFHDLESQTTALYLPRRFGKTFALSMIQSFFCVPVIKDVSVPKGGLIDHDAARRKRFELFNDSSLLENEPDFFDEHFCKYPVVRINFQTVVGVSEMRFYQSLTKCIVKAARLLLPTLKVTTNDASAVSEVVDLHEHIKHLTSSSFFMNDSLDSCCRAPMVLISNLLNTLWCVYRRRIIMLVDECDLPYISAMHQEWSDNAQNTYTKLLTVIFKNNPNLYKGFMVGIHLVDLCGADSGLNNLEHVSLVTTPPLNELLSQQSNSLSEYFGYTTDEVSILADKVMEASPGVNTLGKTCILNMAKKWYDGYAIGGIPGRYNPFGTSHFFKKLRETKSVDMAAQPYWGKSARPSVIYKLAVDNYIIMGNLASRVMHEFDTDCLSPSIVVCRDTLLEAGGMLSQKISNFSDGNDRHTQEYIELSSASYPDVNHHTVSMGELITCLLFGGYLTMDAEGGIRIPNGELRRQWEELRQPT</sequence>
<evidence type="ECO:0000313" key="2">
    <source>
        <dbReference type="EMBL" id="PIA14052.1"/>
    </source>
</evidence>
<dbReference type="PANTHER" id="PTHR34825:SF1">
    <property type="entry name" value="AAA-ATPASE-LIKE DOMAIN-CONTAINING PROTEIN"/>
    <property type="match status" value="1"/>
</dbReference>
<dbReference type="Pfam" id="PF09820">
    <property type="entry name" value="AAA-ATPase_like"/>
    <property type="match status" value="1"/>
</dbReference>
<dbReference type="OrthoDB" id="5584915at2759"/>
<dbReference type="InterPro" id="IPR018631">
    <property type="entry name" value="AAA-ATPase-like_dom"/>
</dbReference>
<reference evidence="2 3" key="1">
    <citation type="journal article" date="2015" name="Genome Biol. Evol.">
        <title>Phylogenomic analyses indicate that early fungi evolved digesting cell walls of algal ancestors of land plants.</title>
        <authorList>
            <person name="Chang Y."/>
            <person name="Wang S."/>
            <person name="Sekimoto S."/>
            <person name="Aerts A.L."/>
            <person name="Choi C."/>
            <person name="Clum A."/>
            <person name="LaButti K.M."/>
            <person name="Lindquist E.A."/>
            <person name="Yee Ngan C."/>
            <person name="Ohm R.A."/>
            <person name="Salamov A.A."/>
            <person name="Grigoriev I.V."/>
            <person name="Spatafora J.W."/>
            <person name="Berbee M.L."/>
        </authorList>
    </citation>
    <scope>NUCLEOTIDE SEQUENCE [LARGE SCALE GENOMIC DNA]</scope>
    <source>
        <strain evidence="2 3">NRRL 1564</strain>
    </source>
</reference>
<feature type="domain" description="AAA-ATPase-like" evidence="1">
    <location>
        <begin position="143"/>
        <end position="316"/>
    </location>
</feature>
<gene>
    <name evidence="2" type="ORF">COEREDRAFT_89120</name>
</gene>
<protein>
    <recommendedName>
        <fullName evidence="1">AAA-ATPase-like domain-containing protein</fullName>
    </recommendedName>
</protein>
<evidence type="ECO:0000313" key="3">
    <source>
        <dbReference type="Proteomes" id="UP000242474"/>
    </source>
</evidence>
<accession>A0A2G5B4Y5</accession>
<dbReference type="Proteomes" id="UP000242474">
    <property type="component" value="Unassembled WGS sequence"/>
</dbReference>
<dbReference type="AlphaFoldDB" id="A0A2G5B4Y5"/>
<name>A0A2G5B4Y5_COERN</name>